<evidence type="ECO:0000256" key="1">
    <source>
        <dbReference type="ARBA" id="ARBA00022737"/>
    </source>
</evidence>
<evidence type="ECO:0000313" key="4">
    <source>
        <dbReference type="Proteomes" id="UP000566813"/>
    </source>
</evidence>
<accession>A0A7X1FPZ9</accession>
<dbReference type="Pfam" id="PF14559">
    <property type="entry name" value="TPR_19"/>
    <property type="match status" value="1"/>
</dbReference>
<dbReference type="AlphaFoldDB" id="A0A7X1FPZ9"/>
<dbReference type="PANTHER" id="PTHR45586">
    <property type="entry name" value="TPR REPEAT-CONTAINING PROTEIN PA4667"/>
    <property type="match status" value="1"/>
</dbReference>
<organism evidence="3 4">
    <name type="scientific">Novosphingobium flavum</name>
    <dbReference type="NCBI Taxonomy" id="1778672"/>
    <lineage>
        <taxon>Bacteria</taxon>
        <taxon>Pseudomonadati</taxon>
        <taxon>Pseudomonadota</taxon>
        <taxon>Alphaproteobacteria</taxon>
        <taxon>Sphingomonadales</taxon>
        <taxon>Sphingomonadaceae</taxon>
        <taxon>Novosphingobium</taxon>
    </lineage>
</organism>
<reference evidence="3 4" key="1">
    <citation type="submission" date="2020-08" db="EMBL/GenBank/DDBJ databases">
        <title>The genome sequence of type strain Novosphingobium flavum NBRC 111647.</title>
        <authorList>
            <person name="Liu Y."/>
        </authorList>
    </citation>
    <scope>NUCLEOTIDE SEQUENCE [LARGE SCALE GENOMIC DNA]</scope>
    <source>
        <strain evidence="3 4">NBRC 111647</strain>
    </source>
</reference>
<evidence type="ECO:0000256" key="2">
    <source>
        <dbReference type="ARBA" id="ARBA00022803"/>
    </source>
</evidence>
<dbReference type="Proteomes" id="UP000566813">
    <property type="component" value="Unassembled WGS sequence"/>
</dbReference>
<protein>
    <submittedName>
        <fullName evidence="3">Tetratricopeptide repeat protein</fullName>
    </submittedName>
</protein>
<dbReference type="PANTHER" id="PTHR45586:SF1">
    <property type="entry name" value="LIPOPOLYSACCHARIDE ASSEMBLY PROTEIN B"/>
    <property type="match status" value="1"/>
</dbReference>
<sequence>MICRTDRIRPARLVGAAALGLVLAAGLIAASPGGAVEGAAAGLVRQADAALGRSDGIAAEMALRKAMAAGLPREAAAARMGEAFIDQRDPAKARKWLAPGQFSRDEALRGFRLLGQLEMNAGNLAAAGRALDRALAIAPGNSGLWLDIARLRYAGGEQVQSVAAAQRAVELDPGSPRVLQYRGLMVRDRFGLAAGLPWFEAGLKQHPNDLGLLSEYAATLGEIGRAREMVAVTRRMIELDPGNGRALFLQAVLAARAGDVALARRLLGRVSGEVAGRPSTQLLQGIVELEAGNARHAAGLFDALSQRQPQNRLVRLLLARSLAASGEARRLVDSFSAEALRPDASPYLQTLVARAYEDLGQRDQAAPFLDRAARGSPGMAAAVAEAGAPGSLAAVQGERPGQPDAAVPYARALLGAGQAQAAAAVTERLVQLSPGSAESQIAAGDLRLMRGDLAGAVDAYRISAAVRLGDDLLVRLVEAYGRAGLSGEAEALVGRLRASSPHDRTAMRLAAGFAARRGDWAEAAALLRWLSAKGGGRDARIEADLAFALLRAGDGKGAMAAAGRAWAMQPAGLAGTGAMALVLGKSDPGAAQAFTVRLRGLSNQDANRRGNPLKDRP</sequence>
<dbReference type="Pfam" id="PF13432">
    <property type="entry name" value="TPR_16"/>
    <property type="match status" value="2"/>
</dbReference>
<keyword evidence="1" id="KW-0677">Repeat</keyword>
<dbReference type="RefSeq" id="WP_185663096.1">
    <property type="nucleotide sequence ID" value="NZ_JACLAW010000003.1"/>
</dbReference>
<keyword evidence="4" id="KW-1185">Reference proteome</keyword>
<dbReference type="EMBL" id="JACLAW010000003">
    <property type="protein sequence ID" value="MBC2664836.1"/>
    <property type="molecule type" value="Genomic_DNA"/>
</dbReference>
<dbReference type="Gene3D" id="1.25.40.10">
    <property type="entry name" value="Tetratricopeptide repeat domain"/>
    <property type="match status" value="3"/>
</dbReference>
<evidence type="ECO:0000313" key="3">
    <source>
        <dbReference type="EMBL" id="MBC2664836.1"/>
    </source>
</evidence>
<dbReference type="SUPFAM" id="SSF48452">
    <property type="entry name" value="TPR-like"/>
    <property type="match status" value="3"/>
</dbReference>
<proteinExistence type="predicted"/>
<comment type="caution">
    <text evidence="3">The sequence shown here is derived from an EMBL/GenBank/DDBJ whole genome shotgun (WGS) entry which is preliminary data.</text>
</comment>
<dbReference type="InterPro" id="IPR011990">
    <property type="entry name" value="TPR-like_helical_dom_sf"/>
</dbReference>
<keyword evidence="2" id="KW-0802">TPR repeat</keyword>
<dbReference type="InterPro" id="IPR051012">
    <property type="entry name" value="CellSynth/LPSAsmb/PSIAsmb"/>
</dbReference>
<gene>
    <name evidence="3" type="ORF">H7F51_04825</name>
</gene>
<name>A0A7X1FPZ9_9SPHN</name>